<dbReference type="GO" id="GO:0008270">
    <property type="term" value="F:zinc ion binding"/>
    <property type="evidence" value="ECO:0007669"/>
    <property type="project" value="UniProtKB-KW"/>
</dbReference>
<dbReference type="InterPro" id="IPR013088">
    <property type="entry name" value="Znf_NHR/GATA"/>
</dbReference>
<dbReference type="PANTHER" id="PTHR47255">
    <property type="entry name" value="GATA TRANSCRIPTION FACTOR 22-RELATED"/>
    <property type="match status" value="1"/>
</dbReference>
<dbReference type="EMBL" id="KP729994">
    <property type="protein sequence ID" value="AKR71448.1"/>
    <property type="molecule type" value="Genomic_DNA"/>
</dbReference>
<dbReference type="InterPro" id="IPR013655">
    <property type="entry name" value="PAS_fold_3"/>
</dbReference>
<dbReference type="CDD" id="cd00130">
    <property type="entry name" value="PAS"/>
    <property type="match status" value="1"/>
</dbReference>
<dbReference type="PROSITE" id="PS00344">
    <property type="entry name" value="GATA_ZN_FINGER_1"/>
    <property type="match status" value="1"/>
</dbReference>
<dbReference type="Pfam" id="PF00320">
    <property type="entry name" value="GATA"/>
    <property type="match status" value="1"/>
</dbReference>
<dbReference type="SMART" id="SM00401">
    <property type="entry name" value="ZnF_GATA"/>
    <property type="match status" value="1"/>
</dbReference>
<keyword evidence="2 4" id="KW-0863">Zinc-finger</keyword>
<dbReference type="PROSITE" id="PS50114">
    <property type="entry name" value="GATA_ZN_FINGER_2"/>
    <property type="match status" value="1"/>
</dbReference>
<evidence type="ECO:0000256" key="1">
    <source>
        <dbReference type="ARBA" id="ARBA00022723"/>
    </source>
</evidence>
<accession>A0A1U6ZEV9</accession>
<dbReference type="VEuPathDB" id="FungiDB:ASPGLDRAFT_37403"/>
<sequence length="414" mass="46140">MEPASIRHGQAYGLQIDGGNSYTIQAQRMRQAQSLTGDFEAQTVQQSGARSWPQRAIAEMKDMFLLLSADGTITYASPSCQSITGYTTKQLEGKPLSYFTHQDDRAIFSEELDQCVATGCALHLHFRFSRVGDSHCILEASGHPHMSNQGGNNADGNSKPYDGVFIICRPYPTKSAQFIDSFLEHKIENIRLMQQVTRLKEEEEEESKANKAPYARSDHSSSSNKTYFNQPPRFIASNPAGFTGTIIPDFITSAEEYESSDTLEPEQPKPFAAENLSHIEGIEVLTGLHYGEGERSQGISTGIRRGRLIQCDTDFTKIDQQVRSMEESDRRKRLRGEYRCSDCGTSDSPEWRKGPKGPKTLCNACGCKLVTFQWTFRLYANVSSTMGQKEAPDTTNLGFCSGRTARRSFLTPVV</sequence>
<evidence type="ECO:0000256" key="2">
    <source>
        <dbReference type="ARBA" id="ARBA00022771"/>
    </source>
</evidence>
<dbReference type="CDD" id="cd00202">
    <property type="entry name" value="ZnF_GATA"/>
    <property type="match status" value="1"/>
</dbReference>
<feature type="domain" description="GATA-type" evidence="7">
    <location>
        <begin position="334"/>
        <end position="366"/>
    </location>
</feature>
<evidence type="ECO:0000256" key="4">
    <source>
        <dbReference type="PROSITE-ProRule" id="PRU00094"/>
    </source>
</evidence>
<feature type="compositionally biased region" description="Polar residues" evidence="5">
    <location>
        <begin position="220"/>
        <end position="229"/>
    </location>
</feature>
<proteinExistence type="predicted"/>
<dbReference type="GO" id="GO:0006355">
    <property type="term" value="P:regulation of DNA-templated transcription"/>
    <property type="evidence" value="ECO:0007669"/>
    <property type="project" value="InterPro"/>
</dbReference>
<dbReference type="GO" id="GO:0043565">
    <property type="term" value="F:sequence-specific DNA binding"/>
    <property type="evidence" value="ECO:0007669"/>
    <property type="project" value="InterPro"/>
</dbReference>
<keyword evidence="1" id="KW-0479">Metal-binding</keyword>
<dbReference type="PANTHER" id="PTHR47255:SF4">
    <property type="entry name" value="GATA ZINC FINGER DOMAIN-CONTAINING PROTEIN 12"/>
    <property type="match status" value="1"/>
</dbReference>
<dbReference type="InterPro" id="IPR052138">
    <property type="entry name" value="GATA_ZnFinger_Domain"/>
</dbReference>
<dbReference type="PROSITE" id="PS50112">
    <property type="entry name" value="PAS"/>
    <property type="match status" value="1"/>
</dbReference>
<dbReference type="Pfam" id="PF08447">
    <property type="entry name" value="PAS_3"/>
    <property type="match status" value="1"/>
</dbReference>
<dbReference type="SUPFAM" id="SSF55785">
    <property type="entry name" value="PYP-like sensor domain (PAS domain)"/>
    <property type="match status" value="1"/>
</dbReference>
<dbReference type="SUPFAM" id="SSF57716">
    <property type="entry name" value="Glucocorticoid receptor-like (DNA-binding domain)"/>
    <property type="match status" value="1"/>
</dbReference>
<dbReference type="Gene3D" id="3.30.450.20">
    <property type="entry name" value="PAS domain"/>
    <property type="match status" value="1"/>
</dbReference>
<feature type="domain" description="PAS" evidence="6">
    <location>
        <begin position="49"/>
        <end position="119"/>
    </location>
</feature>
<dbReference type="InterPro" id="IPR035965">
    <property type="entry name" value="PAS-like_dom_sf"/>
</dbReference>
<evidence type="ECO:0000256" key="3">
    <source>
        <dbReference type="ARBA" id="ARBA00022833"/>
    </source>
</evidence>
<name>A0A1U6ZEV9_ASPGL</name>
<feature type="region of interest" description="Disordered" evidence="5">
    <location>
        <begin position="201"/>
        <end position="231"/>
    </location>
</feature>
<keyword evidence="3" id="KW-0862">Zinc</keyword>
<dbReference type="Gene3D" id="3.30.50.10">
    <property type="entry name" value="Erythroid Transcription Factor GATA-1, subunit A"/>
    <property type="match status" value="1"/>
</dbReference>
<dbReference type="NCBIfam" id="TIGR00229">
    <property type="entry name" value="sensory_box"/>
    <property type="match status" value="1"/>
</dbReference>
<dbReference type="AlphaFoldDB" id="A0A1U6ZEV9"/>
<evidence type="ECO:0000259" key="6">
    <source>
        <dbReference type="PROSITE" id="PS50112"/>
    </source>
</evidence>
<evidence type="ECO:0000256" key="5">
    <source>
        <dbReference type="SAM" id="MobiDB-lite"/>
    </source>
</evidence>
<dbReference type="InterPro" id="IPR000679">
    <property type="entry name" value="Znf_GATA"/>
</dbReference>
<dbReference type="SMART" id="SM00091">
    <property type="entry name" value="PAS"/>
    <property type="match status" value="1"/>
</dbReference>
<protein>
    <submittedName>
        <fullName evidence="8">Putative GATA transcription factor LreB</fullName>
    </submittedName>
</protein>
<dbReference type="InterPro" id="IPR000014">
    <property type="entry name" value="PAS"/>
</dbReference>
<evidence type="ECO:0000313" key="8">
    <source>
        <dbReference type="EMBL" id="AKR71448.1"/>
    </source>
</evidence>
<reference evidence="8" key="1">
    <citation type="submission" date="2015-02" db="EMBL/GenBank/DDBJ databases">
        <authorList>
            <person name="Chooi Y.-H."/>
        </authorList>
    </citation>
    <scope>NUCLEOTIDE SEQUENCE</scope>
    <source>
        <strain evidence="8">HB1-19</strain>
    </source>
</reference>
<organism evidence="8">
    <name type="scientific">Aspergillus glaucus</name>
    <name type="common">Eurotium herbariorum</name>
    <dbReference type="NCBI Taxonomy" id="41413"/>
    <lineage>
        <taxon>Eukaryota</taxon>
        <taxon>Fungi</taxon>
        <taxon>Dikarya</taxon>
        <taxon>Ascomycota</taxon>
        <taxon>Pezizomycotina</taxon>
        <taxon>Eurotiomycetes</taxon>
        <taxon>Eurotiomycetidae</taxon>
        <taxon>Eurotiales</taxon>
        <taxon>Aspergillaceae</taxon>
        <taxon>Aspergillus</taxon>
        <taxon>Aspergillus subgen. Aspergillus</taxon>
    </lineage>
</organism>
<evidence type="ECO:0000259" key="7">
    <source>
        <dbReference type="PROSITE" id="PS50114"/>
    </source>
</evidence>
<gene>
    <name evidence="8" type="primary">lreB</name>
</gene>